<keyword evidence="3" id="KW-1185">Reference proteome</keyword>
<feature type="compositionally biased region" description="Basic and acidic residues" evidence="1">
    <location>
        <begin position="7"/>
        <end position="48"/>
    </location>
</feature>
<dbReference type="OrthoDB" id="6593055at2759"/>
<name>A0A8X6HZI4_TRICU</name>
<gene>
    <name evidence="2" type="ORF">TNCT_496061</name>
</gene>
<organism evidence="2 3">
    <name type="scientific">Trichonephila clavata</name>
    <name type="common">Joro spider</name>
    <name type="synonym">Nephila clavata</name>
    <dbReference type="NCBI Taxonomy" id="2740835"/>
    <lineage>
        <taxon>Eukaryota</taxon>
        <taxon>Metazoa</taxon>
        <taxon>Ecdysozoa</taxon>
        <taxon>Arthropoda</taxon>
        <taxon>Chelicerata</taxon>
        <taxon>Arachnida</taxon>
        <taxon>Araneae</taxon>
        <taxon>Araneomorphae</taxon>
        <taxon>Entelegynae</taxon>
        <taxon>Araneoidea</taxon>
        <taxon>Nephilidae</taxon>
        <taxon>Trichonephila</taxon>
    </lineage>
</organism>
<protein>
    <submittedName>
        <fullName evidence="2">Uncharacterized protein</fullName>
    </submittedName>
</protein>
<evidence type="ECO:0000313" key="2">
    <source>
        <dbReference type="EMBL" id="GFQ95589.1"/>
    </source>
</evidence>
<proteinExistence type="predicted"/>
<comment type="caution">
    <text evidence="2">The sequence shown here is derived from an EMBL/GenBank/DDBJ whole genome shotgun (WGS) entry which is preliminary data.</text>
</comment>
<evidence type="ECO:0000256" key="1">
    <source>
        <dbReference type="SAM" id="MobiDB-lite"/>
    </source>
</evidence>
<sequence>MSASKVKPKENNVRAVDKNKIENNEKPKVNNANEENKTQLARPEEFKTPKKFARVAKDLPPVQTCTTQNSFVALETVKNTEDASDPPLPVMPKIKPIMLRINKNYNIILQEIFRKYPNTVNKSTGDYIKTQPKLQEDNDNINKLLEIKKAQFYTKDVTPHVKVVIKRLPIDTAVEGIVANPTMGPVRNMATP</sequence>
<evidence type="ECO:0000313" key="3">
    <source>
        <dbReference type="Proteomes" id="UP000887116"/>
    </source>
</evidence>
<reference evidence="2" key="1">
    <citation type="submission" date="2020-07" db="EMBL/GenBank/DDBJ databases">
        <title>Multicomponent nature underlies the extraordinary mechanical properties of spider dragline silk.</title>
        <authorList>
            <person name="Kono N."/>
            <person name="Nakamura H."/>
            <person name="Mori M."/>
            <person name="Yoshida Y."/>
            <person name="Ohtoshi R."/>
            <person name="Malay A.D."/>
            <person name="Moran D.A.P."/>
            <person name="Tomita M."/>
            <person name="Numata K."/>
            <person name="Arakawa K."/>
        </authorList>
    </citation>
    <scope>NUCLEOTIDE SEQUENCE</scope>
</reference>
<dbReference type="Proteomes" id="UP000887116">
    <property type="component" value="Unassembled WGS sequence"/>
</dbReference>
<feature type="region of interest" description="Disordered" evidence="1">
    <location>
        <begin position="1"/>
        <end position="48"/>
    </location>
</feature>
<dbReference type="EMBL" id="BMAO01004587">
    <property type="protein sequence ID" value="GFQ95589.1"/>
    <property type="molecule type" value="Genomic_DNA"/>
</dbReference>
<dbReference type="AlphaFoldDB" id="A0A8X6HZI4"/>
<accession>A0A8X6HZI4</accession>